<gene>
    <name evidence="2" type="ORF">E1809_24105</name>
</gene>
<dbReference type="GO" id="GO:0008270">
    <property type="term" value="F:zinc ion binding"/>
    <property type="evidence" value="ECO:0007669"/>
    <property type="project" value="InterPro"/>
</dbReference>
<dbReference type="OrthoDB" id="5244068at2"/>
<keyword evidence="2" id="KW-0378">Hydrolase</keyword>
<evidence type="ECO:0000313" key="2">
    <source>
        <dbReference type="EMBL" id="TDF88106.1"/>
    </source>
</evidence>
<dbReference type="AlphaFoldDB" id="A0A4V2ZRV4"/>
<keyword evidence="2" id="KW-0540">Nuclease</keyword>
<feature type="domain" description="HNH nuclease" evidence="1">
    <location>
        <begin position="64"/>
        <end position="113"/>
    </location>
</feature>
<dbReference type="SMART" id="SM00507">
    <property type="entry name" value="HNHc"/>
    <property type="match status" value="1"/>
</dbReference>
<dbReference type="InterPro" id="IPR003615">
    <property type="entry name" value="HNH_nuc"/>
</dbReference>
<protein>
    <submittedName>
        <fullName evidence="2">HNH endonuclease</fullName>
    </submittedName>
</protein>
<dbReference type="Gene3D" id="1.10.30.50">
    <property type="match status" value="1"/>
</dbReference>
<organism evidence="2 3">
    <name type="scientific">Arthrobacter terricola</name>
    <dbReference type="NCBI Taxonomy" id="2547396"/>
    <lineage>
        <taxon>Bacteria</taxon>
        <taxon>Bacillati</taxon>
        <taxon>Actinomycetota</taxon>
        <taxon>Actinomycetes</taxon>
        <taxon>Micrococcales</taxon>
        <taxon>Micrococcaceae</taxon>
        <taxon>Arthrobacter</taxon>
    </lineage>
</organism>
<dbReference type="RefSeq" id="WP_133206786.1">
    <property type="nucleotide sequence ID" value="NZ_SMRU01000047.1"/>
</dbReference>
<dbReference type="InterPro" id="IPR002711">
    <property type="entry name" value="HNH"/>
</dbReference>
<dbReference type="CDD" id="cd00085">
    <property type="entry name" value="HNHc"/>
    <property type="match status" value="1"/>
</dbReference>
<keyword evidence="3" id="KW-1185">Reference proteome</keyword>
<comment type="caution">
    <text evidence="2">The sequence shown here is derived from an EMBL/GenBank/DDBJ whole genome shotgun (WGS) entry which is preliminary data.</text>
</comment>
<dbReference type="Proteomes" id="UP000295511">
    <property type="component" value="Unassembled WGS sequence"/>
</dbReference>
<dbReference type="EMBL" id="SMRU01000047">
    <property type="protein sequence ID" value="TDF88106.1"/>
    <property type="molecule type" value="Genomic_DNA"/>
</dbReference>
<accession>A0A4V2ZRV4</accession>
<dbReference type="GO" id="GO:0003676">
    <property type="term" value="F:nucleic acid binding"/>
    <property type="evidence" value="ECO:0007669"/>
    <property type="project" value="InterPro"/>
</dbReference>
<keyword evidence="2" id="KW-0255">Endonuclease</keyword>
<reference evidence="2 3" key="1">
    <citation type="submission" date="2019-03" db="EMBL/GenBank/DDBJ databases">
        <title>Whole genome sequence of Arthrobacter sp JH1-1.</title>
        <authorList>
            <person name="Trinh H.N."/>
        </authorList>
    </citation>
    <scope>NUCLEOTIDE SEQUENCE [LARGE SCALE GENOMIC DNA]</scope>
    <source>
        <strain evidence="2 3">JH1-1</strain>
    </source>
</reference>
<name>A0A4V2ZRV4_9MICC</name>
<dbReference type="Pfam" id="PF01844">
    <property type="entry name" value="HNH"/>
    <property type="match status" value="1"/>
</dbReference>
<evidence type="ECO:0000259" key="1">
    <source>
        <dbReference type="SMART" id="SM00507"/>
    </source>
</evidence>
<dbReference type="GO" id="GO:0004519">
    <property type="term" value="F:endonuclease activity"/>
    <property type="evidence" value="ECO:0007669"/>
    <property type="project" value="UniProtKB-KW"/>
</dbReference>
<evidence type="ECO:0000313" key="3">
    <source>
        <dbReference type="Proteomes" id="UP000295511"/>
    </source>
</evidence>
<proteinExistence type="predicted"/>
<sequence>MPTILPPYDGSMPIDAWKAQRAREIKALAAQESSLLKAKDAAGASLYKVNSGGNIVRTKPLSKSTRQKVIERDKACVECGAGAPFEVDHIVRYIDGGSNHPNNLQTLCEPCHQRKGGR</sequence>